<dbReference type="AlphaFoldDB" id="A0A934TNN7"/>
<feature type="transmembrane region" description="Helical" evidence="6">
    <location>
        <begin position="167"/>
        <end position="185"/>
    </location>
</feature>
<accession>A0A934TNN7</accession>
<feature type="transmembrane region" description="Helical" evidence="6">
    <location>
        <begin position="491"/>
        <end position="512"/>
    </location>
</feature>
<keyword evidence="8" id="KW-1185">Reference proteome</keyword>
<dbReference type="Proteomes" id="UP000706333">
    <property type="component" value="Unassembled WGS sequence"/>
</dbReference>
<feature type="transmembrane region" description="Helical" evidence="6">
    <location>
        <begin position="20"/>
        <end position="39"/>
    </location>
</feature>
<evidence type="ECO:0000313" key="7">
    <source>
        <dbReference type="EMBL" id="MBK5928617.1"/>
    </source>
</evidence>
<reference evidence="7" key="1">
    <citation type="submission" date="2017-05" db="EMBL/GenBank/DDBJ databases">
        <authorList>
            <person name="Imhoff J.F."/>
            <person name="Rahn T."/>
            <person name="Kuenzel S."/>
            <person name="Neulinger S.C."/>
        </authorList>
    </citation>
    <scope>NUCLEOTIDE SEQUENCE</scope>
    <source>
        <strain evidence="7">LMG 28126</strain>
    </source>
</reference>
<dbReference type="InterPro" id="IPR051679">
    <property type="entry name" value="DASS-Related_Transporters"/>
</dbReference>
<evidence type="ECO:0000313" key="8">
    <source>
        <dbReference type="Proteomes" id="UP000706333"/>
    </source>
</evidence>
<feature type="transmembrane region" description="Helical" evidence="6">
    <location>
        <begin position="400"/>
        <end position="425"/>
    </location>
</feature>
<comment type="subcellular location">
    <subcellularLocation>
        <location evidence="1">Cell membrane</location>
        <topology evidence="1">Multi-pass membrane protein</topology>
    </subcellularLocation>
</comment>
<feature type="transmembrane region" description="Helical" evidence="6">
    <location>
        <begin position="143"/>
        <end position="161"/>
    </location>
</feature>
<dbReference type="GO" id="GO:0005886">
    <property type="term" value="C:plasma membrane"/>
    <property type="evidence" value="ECO:0007669"/>
    <property type="project" value="UniProtKB-SubCell"/>
</dbReference>
<dbReference type="Pfam" id="PF03606">
    <property type="entry name" value="DcuC"/>
    <property type="match status" value="1"/>
</dbReference>
<evidence type="ECO:0000256" key="5">
    <source>
        <dbReference type="ARBA" id="ARBA00023136"/>
    </source>
</evidence>
<name>A0A934TNN7_9RHOB</name>
<keyword evidence="4 6" id="KW-1133">Transmembrane helix</keyword>
<protein>
    <submittedName>
        <fullName evidence="7">C4-dicarboxylate ABC transporter</fullName>
    </submittedName>
</protein>
<dbReference type="EMBL" id="NHSD01000314">
    <property type="protein sequence ID" value="MBK5928617.1"/>
    <property type="molecule type" value="Genomic_DNA"/>
</dbReference>
<evidence type="ECO:0000256" key="4">
    <source>
        <dbReference type="ARBA" id="ARBA00022989"/>
    </source>
</evidence>
<keyword evidence="2" id="KW-1003">Cell membrane</keyword>
<organism evidence="7 8">
    <name type="scientific">Rhodobaculum claviforme</name>
    <dbReference type="NCBI Taxonomy" id="1549854"/>
    <lineage>
        <taxon>Bacteria</taxon>
        <taxon>Pseudomonadati</taxon>
        <taxon>Pseudomonadota</taxon>
        <taxon>Alphaproteobacteria</taxon>
        <taxon>Rhodobacterales</taxon>
        <taxon>Paracoccaceae</taxon>
        <taxon>Rhodobaculum</taxon>
    </lineage>
</organism>
<feature type="transmembrane region" description="Helical" evidence="6">
    <location>
        <begin position="100"/>
        <end position="122"/>
    </location>
</feature>
<reference evidence="7" key="2">
    <citation type="journal article" date="2020" name="Microorganisms">
        <title>Osmotic Adaptation and Compatible Solute Biosynthesis of Phototrophic Bacteria as Revealed from Genome Analyses.</title>
        <authorList>
            <person name="Imhoff J.F."/>
            <person name="Rahn T."/>
            <person name="Kunzel S."/>
            <person name="Keller A."/>
            <person name="Neulinger S.C."/>
        </authorList>
    </citation>
    <scope>NUCLEOTIDE SEQUENCE</scope>
    <source>
        <strain evidence="7">LMG 28126</strain>
    </source>
</reference>
<dbReference type="PANTHER" id="PTHR43652">
    <property type="entry name" value="BASIC AMINO ACID ANTIPORTER YFCC-RELATED"/>
    <property type="match status" value="1"/>
</dbReference>
<sequence length="513" mass="54168">MSENNAGETQPERKTSAFPAPLTIILGVLVLVWLAAFLIPSGQYQLDETGSPIAGSFQRIDAPMTFGARVGDLLLAPVNGLYGIQDAETGHVGPFNTGRMFGSVQVFLFILAIGGFMTVVFATGALDRGIHHLAHRYRTQGPVLIVLLSLLFGILASVMAWSDETLGFYALMVPLMIALGYDRIVAVAVVSVAPFVGVIGSTINPFVIGVGSAEAGVSIGDGIGLRLLMFVLCMGAMIGYTLWYAARVKADPSKSLVGLTVADRALVQADAAVPAPLSRRDKRIIGLVVFTFVLLTFSIMPWGAILGNYEVDYYTHKTIGTPFVWELGWWLPELTALFFVMAIVIGAVGRLGEQETARAFIRGVVDFTGPAFLVVVARGVSVVMNNTQTIDTVLNAMEGLVTGASSAGFVGLVFIASLPLSFLVGPGSAGTALTMPVLAPLGDFAGVDRSLVITTWAAAGAWLRLVLPINALLIAGLALAKVGFDQYLRFILPLMGILLVIIIGVLLLGVALS</sequence>
<proteinExistence type="predicted"/>
<feature type="transmembrane region" description="Helical" evidence="6">
    <location>
        <begin position="223"/>
        <end position="246"/>
    </location>
</feature>
<evidence type="ECO:0000256" key="2">
    <source>
        <dbReference type="ARBA" id="ARBA00022475"/>
    </source>
</evidence>
<gene>
    <name evidence="7" type="ORF">CCR87_14965</name>
</gene>
<feature type="transmembrane region" description="Helical" evidence="6">
    <location>
        <begin position="284"/>
        <end position="307"/>
    </location>
</feature>
<comment type="caution">
    <text evidence="7">The sequence shown here is derived from an EMBL/GenBank/DDBJ whole genome shotgun (WGS) entry which is preliminary data.</text>
</comment>
<dbReference type="InterPro" id="IPR018385">
    <property type="entry name" value="C4_dicarb_anaerob_car-like"/>
</dbReference>
<keyword evidence="3 6" id="KW-0812">Transmembrane</keyword>
<feature type="transmembrane region" description="Helical" evidence="6">
    <location>
        <begin position="465"/>
        <end position="484"/>
    </location>
</feature>
<evidence type="ECO:0000256" key="6">
    <source>
        <dbReference type="SAM" id="Phobius"/>
    </source>
</evidence>
<feature type="transmembrane region" description="Helical" evidence="6">
    <location>
        <begin position="327"/>
        <end position="348"/>
    </location>
</feature>
<feature type="transmembrane region" description="Helical" evidence="6">
    <location>
        <begin position="360"/>
        <end position="380"/>
    </location>
</feature>
<evidence type="ECO:0000256" key="3">
    <source>
        <dbReference type="ARBA" id="ARBA00022692"/>
    </source>
</evidence>
<dbReference type="PANTHER" id="PTHR43652:SF6">
    <property type="entry name" value="ARGININE REPRESSOR"/>
    <property type="match status" value="1"/>
</dbReference>
<evidence type="ECO:0000256" key="1">
    <source>
        <dbReference type="ARBA" id="ARBA00004651"/>
    </source>
</evidence>
<keyword evidence="5 6" id="KW-0472">Membrane</keyword>
<feature type="transmembrane region" description="Helical" evidence="6">
    <location>
        <begin position="192"/>
        <end position="211"/>
    </location>
</feature>